<reference evidence="11 12" key="1">
    <citation type="submission" date="2020-08" db="EMBL/GenBank/DDBJ databases">
        <title>Genomic Encyclopedia of Type Strains, Phase IV (KMG-IV): sequencing the most valuable type-strain genomes for metagenomic binning, comparative biology and taxonomic classification.</title>
        <authorList>
            <person name="Goeker M."/>
        </authorList>
    </citation>
    <scope>NUCLEOTIDE SEQUENCE [LARGE SCALE GENOMIC DNA]</scope>
    <source>
        <strain evidence="11 12">DSM 23958</strain>
    </source>
</reference>
<evidence type="ECO:0000256" key="1">
    <source>
        <dbReference type="ARBA" id="ARBA00004418"/>
    </source>
</evidence>
<dbReference type="CDD" id="cd03019">
    <property type="entry name" value="DsbA_DsbA"/>
    <property type="match status" value="1"/>
</dbReference>
<dbReference type="PROSITE" id="PS51352">
    <property type="entry name" value="THIOREDOXIN_2"/>
    <property type="match status" value="1"/>
</dbReference>
<name>A0A840S252_9BURK</name>
<dbReference type="PANTHER" id="PTHR35891:SF3">
    <property type="entry name" value="THIOL:DISULFIDE INTERCHANGE PROTEIN DSBL"/>
    <property type="match status" value="1"/>
</dbReference>
<dbReference type="PROSITE" id="PS00194">
    <property type="entry name" value="THIOREDOXIN_1"/>
    <property type="match status" value="1"/>
</dbReference>
<evidence type="ECO:0000256" key="9">
    <source>
        <dbReference type="SAM" id="SignalP"/>
    </source>
</evidence>
<evidence type="ECO:0000256" key="3">
    <source>
        <dbReference type="ARBA" id="ARBA00022729"/>
    </source>
</evidence>
<keyword evidence="12" id="KW-1185">Reference proteome</keyword>
<dbReference type="Gene3D" id="3.40.30.10">
    <property type="entry name" value="Glutaredoxin"/>
    <property type="match status" value="1"/>
</dbReference>
<keyword evidence="6" id="KW-0676">Redox-active center</keyword>
<evidence type="ECO:0000256" key="8">
    <source>
        <dbReference type="PIRSR" id="PIRSR001488-1"/>
    </source>
</evidence>
<dbReference type="OrthoDB" id="9784896at2"/>
<dbReference type="AlphaFoldDB" id="A0A840S252"/>
<comment type="caution">
    <text evidence="11">The sequence shown here is derived from an EMBL/GenBank/DDBJ whole genome shotgun (WGS) entry which is preliminary data.</text>
</comment>
<proteinExistence type="inferred from homology"/>
<dbReference type="EMBL" id="JACHHO010000001">
    <property type="protein sequence ID" value="MBB5202934.1"/>
    <property type="molecule type" value="Genomic_DNA"/>
</dbReference>
<evidence type="ECO:0000256" key="7">
    <source>
        <dbReference type="PIRNR" id="PIRNR001488"/>
    </source>
</evidence>
<dbReference type="InterPro" id="IPR013766">
    <property type="entry name" value="Thioredoxin_domain"/>
</dbReference>
<dbReference type="InterPro" id="IPR023205">
    <property type="entry name" value="DsbA/DsbL"/>
</dbReference>
<feature type="signal peptide" evidence="9">
    <location>
        <begin position="1"/>
        <end position="24"/>
    </location>
</feature>
<evidence type="ECO:0000256" key="2">
    <source>
        <dbReference type="ARBA" id="ARBA00005791"/>
    </source>
</evidence>
<protein>
    <recommendedName>
        <fullName evidence="7">Thiol:disulfide interchange protein</fullName>
    </recommendedName>
</protein>
<dbReference type="GO" id="GO:0042597">
    <property type="term" value="C:periplasmic space"/>
    <property type="evidence" value="ECO:0007669"/>
    <property type="project" value="UniProtKB-SubCell"/>
</dbReference>
<keyword evidence="3 9" id="KW-0732">Signal</keyword>
<dbReference type="PIRSF" id="PIRSF001488">
    <property type="entry name" value="Tdi_protein"/>
    <property type="match status" value="1"/>
</dbReference>
<sequence length="223" mass="24328">MTHAFTRRTTLSLAAAALAPAVLAQEQPRAGQHFRKLGKPLASAGGKIEIVEFFWYGCPACNAFEPVLQDWVKRLPPNVEFKHSHIGGRAQMRPHQRLFFVLQAMGVEHQFRSAIFAAIHQQHQALDTPEAMVKLLQPLGLDAARFNSTWAAFDPKAFSGARIAQADKLAEAYGLDGVPMLGIGGLYTTSPAQAAGGERMNQLDGSRRALAVAEYLIRNLGKV</sequence>
<dbReference type="Pfam" id="PF01323">
    <property type="entry name" value="DSBA"/>
    <property type="match status" value="1"/>
</dbReference>
<dbReference type="InterPro" id="IPR001853">
    <property type="entry name" value="DSBA-like_thioredoxin_dom"/>
</dbReference>
<evidence type="ECO:0000259" key="10">
    <source>
        <dbReference type="PROSITE" id="PS51352"/>
    </source>
</evidence>
<gene>
    <name evidence="11" type="ORF">HNQ51_000227</name>
</gene>
<dbReference type="GO" id="GO:0015036">
    <property type="term" value="F:disulfide oxidoreductase activity"/>
    <property type="evidence" value="ECO:0007669"/>
    <property type="project" value="UniProtKB-ARBA"/>
</dbReference>
<evidence type="ECO:0000313" key="12">
    <source>
        <dbReference type="Proteomes" id="UP000554837"/>
    </source>
</evidence>
<comment type="subcellular location">
    <subcellularLocation>
        <location evidence="1 7">Periplasm</location>
    </subcellularLocation>
</comment>
<dbReference type="InterPro" id="IPR036249">
    <property type="entry name" value="Thioredoxin-like_sf"/>
</dbReference>
<accession>A0A840S252</accession>
<keyword evidence="5 7" id="KW-1015">Disulfide bond</keyword>
<evidence type="ECO:0000256" key="5">
    <source>
        <dbReference type="ARBA" id="ARBA00023157"/>
    </source>
</evidence>
<feature type="disulfide bond" description="Redox-active" evidence="8">
    <location>
        <begin position="58"/>
        <end position="61"/>
    </location>
</feature>
<evidence type="ECO:0000256" key="4">
    <source>
        <dbReference type="ARBA" id="ARBA00022764"/>
    </source>
</evidence>
<dbReference type="InterPro" id="IPR017937">
    <property type="entry name" value="Thioredoxin_CS"/>
</dbReference>
<evidence type="ECO:0000256" key="6">
    <source>
        <dbReference type="ARBA" id="ARBA00023284"/>
    </source>
</evidence>
<dbReference type="Proteomes" id="UP000554837">
    <property type="component" value="Unassembled WGS sequence"/>
</dbReference>
<dbReference type="InterPro" id="IPR050824">
    <property type="entry name" value="Thiol_disulfide_DsbA"/>
</dbReference>
<evidence type="ECO:0000313" key="11">
    <source>
        <dbReference type="EMBL" id="MBB5202934.1"/>
    </source>
</evidence>
<organism evidence="11 12">
    <name type="scientific">Inhella inkyongensis</name>
    <dbReference type="NCBI Taxonomy" id="392593"/>
    <lineage>
        <taxon>Bacteria</taxon>
        <taxon>Pseudomonadati</taxon>
        <taxon>Pseudomonadota</taxon>
        <taxon>Betaproteobacteria</taxon>
        <taxon>Burkholderiales</taxon>
        <taxon>Sphaerotilaceae</taxon>
        <taxon>Inhella</taxon>
    </lineage>
</organism>
<dbReference type="RefSeq" id="WP_138857977.1">
    <property type="nucleotide sequence ID" value="NZ_CP040709.1"/>
</dbReference>
<keyword evidence="4 7" id="KW-0574">Periplasm</keyword>
<comment type="similarity">
    <text evidence="2">Belongs to the thioredoxin family. DsbA subfamily.</text>
</comment>
<dbReference type="PANTHER" id="PTHR35891">
    <property type="entry name" value="THIOL:DISULFIDE INTERCHANGE PROTEIN DSBA"/>
    <property type="match status" value="1"/>
</dbReference>
<dbReference type="SUPFAM" id="SSF52833">
    <property type="entry name" value="Thioredoxin-like"/>
    <property type="match status" value="1"/>
</dbReference>
<feature type="domain" description="Thioredoxin" evidence="10">
    <location>
        <begin position="13"/>
        <end position="168"/>
    </location>
</feature>
<feature type="chain" id="PRO_5032533851" description="Thiol:disulfide interchange protein" evidence="9">
    <location>
        <begin position="25"/>
        <end position="223"/>
    </location>
</feature>